<dbReference type="Pfam" id="PF07715">
    <property type="entry name" value="Plug"/>
    <property type="match status" value="1"/>
</dbReference>
<evidence type="ECO:0000256" key="4">
    <source>
        <dbReference type="ARBA" id="ARBA00022452"/>
    </source>
</evidence>
<evidence type="ECO:0000256" key="13">
    <source>
        <dbReference type="SAM" id="SignalP"/>
    </source>
</evidence>
<dbReference type="GO" id="GO:0044718">
    <property type="term" value="P:siderophore transmembrane transport"/>
    <property type="evidence" value="ECO:0007669"/>
    <property type="project" value="TreeGrafter"/>
</dbReference>
<evidence type="ECO:0000313" key="17">
    <source>
        <dbReference type="Proteomes" id="UP000340077"/>
    </source>
</evidence>
<protein>
    <recommendedName>
        <fullName evidence="18">TonB-dependent receptor</fullName>
    </recommendedName>
</protein>
<evidence type="ECO:0000256" key="6">
    <source>
        <dbReference type="ARBA" id="ARBA00022729"/>
    </source>
</evidence>
<keyword evidence="6 13" id="KW-0732">Signal</keyword>
<keyword evidence="10 11" id="KW-0998">Cell outer membrane</keyword>
<organism evidence="16 17">
    <name type="scientific">Marinobacter salsuginis</name>
    <dbReference type="NCBI Taxonomy" id="418719"/>
    <lineage>
        <taxon>Bacteria</taxon>
        <taxon>Pseudomonadati</taxon>
        <taxon>Pseudomonadota</taxon>
        <taxon>Gammaproteobacteria</taxon>
        <taxon>Pseudomonadales</taxon>
        <taxon>Marinobacteraceae</taxon>
        <taxon>Marinobacter</taxon>
    </lineage>
</organism>
<comment type="subcellular location">
    <subcellularLocation>
        <location evidence="1 11">Cell outer membrane</location>
        <topology evidence="1 11">Multi-pass membrane protein</topology>
    </subcellularLocation>
</comment>
<name>A0A5M3PI62_9GAMM</name>
<sequence>MQQPLLALGRTALLLLPAPLRVSVVCLAISNGVAAADQSLWDIPLEELGQIRVVSIASGTETPLDKAAAVTSVINADDIAAIGATDLDEVLETVPGLHVNHSDQGFSPKYVFRGITSSNNAQALVLINGIPTTTMVYGNRGNAWGGMPVKAIERIEVIRGPGSALYGADAYSGVINIITKGPDSIGGQTVGGRLGSFDTRGGWLESVHHIGGELAMSLVLEYQTTEGWDDVIEQDAQTSFDELFGTSASLAPGPVNTGSDQFDARFEMGDDRWTLRAGLQDRSNLGTGPGLAQALDPEGQYASRRVNLDYSYRWSHLAPGLDVEARVFYFNITQEPENDIVLYPPGAFDGDFPDGLIGSPGYKENQVRLDLSAVYRGFKDHRVHMGGGTFWADLYEVTESKNFNPDFSPKGGVVDVSDDPNQVWMPEEDRTNYYLFVQDEWKFAQNWQLVSGVRFDEYSDFGSTVNPRAALIWATTDSITTKLLYGRAFRAPSLNELHASNNPVVIGNEELDAETIDTYEIGVSHQATARVLYSLNLFYYEIDDLINAEPVAGLIANQYQNVGQRTGHGGEFELSYQATDEFSVTANYTYQTAKDELTSESVGDAPNHQVYARADWSLWSGWFLSSQVNWVGEQKRTAADQREPVPDSTTVDMTLRTKGLWRGLDLSVSVKNIFNDDVRDPSPFAQPSPAIPNDFPMPGRRLVGELSYTF</sequence>
<evidence type="ECO:0000256" key="5">
    <source>
        <dbReference type="ARBA" id="ARBA00022692"/>
    </source>
</evidence>
<evidence type="ECO:0000256" key="2">
    <source>
        <dbReference type="ARBA" id="ARBA00008143"/>
    </source>
</evidence>
<dbReference type="GO" id="GO:0009279">
    <property type="term" value="C:cell outer membrane"/>
    <property type="evidence" value="ECO:0007669"/>
    <property type="project" value="UniProtKB-SubCell"/>
</dbReference>
<dbReference type="SUPFAM" id="SSF56935">
    <property type="entry name" value="Porins"/>
    <property type="match status" value="1"/>
</dbReference>
<evidence type="ECO:0000256" key="9">
    <source>
        <dbReference type="ARBA" id="ARBA00023170"/>
    </source>
</evidence>
<dbReference type="Gene3D" id="2.170.130.10">
    <property type="entry name" value="TonB-dependent receptor, plug domain"/>
    <property type="match status" value="1"/>
</dbReference>
<proteinExistence type="inferred from homology"/>
<dbReference type="Gene3D" id="2.40.170.20">
    <property type="entry name" value="TonB-dependent receptor, beta-barrel domain"/>
    <property type="match status" value="1"/>
</dbReference>
<comment type="similarity">
    <text evidence="2">Belongs to the TonB-dependent receptor family. Hemoglobin/haptoglobin binding protein subfamily.</text>
</comment>
<evidence type="ECO:0000259" key="14">
    <source>
        <dbReference type="Pfam" id="PF00593"/>
    </source>
</evidence>
<keyword evidence="5 11" id="KW-0812">Transmembrane</keyword>
<reference evidence="16 17" key="1">
    <citation type="journal article" date="2019" name="J. Gen. Appl. Microbiol.">
        <title>Aerobic degradation of cis-dichloroethene by the marine bacterium Marinobacter salsuginis strain 5N-3.</title>
        <authorList>
            <person name="Inoue Y."/>
            <person name="Fukunaga Y."/>
            <person name="Katsumata H."/>
            <person name="Ohji S."/>
            <person name="Hosoyama A."/>
            <person name="Mori K."/>
            <person name="Ando K."/>
        </authorList>
    </citation>
    <scope>NUCLEOTIDE SEQUENCE [LARGE SCALE GENOMIC DNA]</scope>
    <source>
        <strain evidence="16 17">5N-3</strain>
    </source>
</reference>
<evidence type="ECO:0000256" key="11">
    <source>
        <dbReference type="PROSITE-ProRule" id="PRU01360"/>
    </source>
</evidence>
<evidence type="ECO:0000256" key="7">
    <source>
        <dbReference type="ARBA" id="ARBA00023077"/>
    </source>
</evidence>
<feature type="domain" description="TonB-dependent receptor-like beta-barrel" evidence="14">
    <location>
        <begin position="264"/>
        <end position="673"/>
    </location>
</feature>
<dbReference type="PANTHER" id="PTHR30069">
    <property type="entry name" value="TONB-DEPENDENT OUTER MEMBRANE RECEPTOR"/>
    <property type="match status" value="1"/>
</dbReference>
<dbReference type="PROSITE" id="PS52016">
    <property type="entry name" value="TONB_DEPENDENT_REC_3"/>
    <property type="match status" value="1"/>
</dbReference>
<evidence type="ECO:0000313" key="16">
    <source>
        <dbReference type="EMBL" id="GBO82552.1"/>
    </source>
</evidence>
<evidence type="ECO:0000256" key="1">
    <source>
        <dbReference type="ARBA" id="ARBA00004571"/>
    </source>
</evidence>
<keyword evidence="4 11" id="KW-1134">Transmembrane beta strand</keyword>
<evidence type="ECO:0000256" key="12">
    <source>
        <dbReference type="RuleBase" id="RU003357"/>
    </source>
</evidence>
<evidence type="ECO:0000256" key="10">
    <source>
        <dbReference type="ARBA" id="ARBA00023237"/>
    </source>
</evidence>
<evidence type="ECO:0000256" key="8">
    <source>
        <dbReference type="ARBA" id="ARBA00023136"/>
    </source>
</evidence>
<dbReference type="CDD" id="cd01347">
    <property type="entry name" value="ligand_gated_channel"/>
    <property type="match status" value="1"/>
</dbReference>
<dbReference type="InterPro" id="IPR000531">
    <property type="entry name" value="Beta-barrel_TonB"/>
</dbReference>
<dbReference type="AlphaFoldDB" id="A0A5M3PI62"/>
<keyword evidence="7 12" id="KW-0798">TonB box</keyword>
<feature type="chain" id="PRO_5024466017" description="TonB-dependent receptor" evidence="13">
    <location>
        <begin position="36"/>
        <end position="710"/>
    </location>
</feature>
<dbReference type="InterPro" id="IPR036942">
    <property type="entry name" value="Beta-barrel_TonB_sf"/>
</dbReference>
<dbReference type="PANTHER" id="PTHR30069:SF29">
    <property type="entry name" value="HEMOGLOBIN AND HEMOGLOBIN-HAPTOGLOBIN-BINDING PROTEIN 1-RELATED"/>
    <property type="match status" value="1"/>
</dbReference>
<feature type="signal peptide" evidence="13">
    <location>
        <begin position="1"/>
        <end position="35"/>
    </location>
</feature>
<dbReference type="InterPro" id="IPR039426">
    <property type="entry name" value="TonB-dep_rcpt-like"/>
</dbReference>
<evidence type="ECO:0008006" key="18">
    <source>
        <dbReference type="Google" id="ProtNLM"/>
    </source>
</evidence>
<keyword evidence="9" id="KW-0675">Receptor</keyword>
<evidence type="ECO:0000259" key="15">
    <source>
        <dbReference type="Pfam" id="PF07715"/>
    </source>
</evidence>
<accession>A0A5M3PI62</accession>
<keyword evidence="17" id="KW-1185">Reference proteome</keyword>
<dbReference type="InterPro" id="IPR012910">
    <property type="entry name" value="Plug_dom"/>
</dbReference>
<gene>
    <name evidence="16" type="ORF">MS5N3_00030</name>
</gene>
<dbReference type="RefSeq" id="WP_153633451.1">
    <property type="nucleotide sequence ID" value="NZ_BGZH01000001.1"/>
</dbReference>
<dbReference type="GO" id="GO:0015344">
    <property type="term" value="F:siderophore uptake transmembrane transporter activity"/>
    <property type="evidence" value="ECO:0007669"/>
    <property type="project" value="TreeGrafter"/>
</dbReference>
<dbReference type="Proteomes" id="UP000340077">
    <property type="component" value="Unassembled WGS sequence"/>
</dbReference>
<dbReference type="EMBL" id="BGZH01000001">
    <property type="protein sequence ID" value="GBO82552.1"/>
    <property type="molecule type" value="Genomic_DNA"/>
</dbReference>
<dbReference type="InterPro" id="IPR037066">
    <property type="entry name" value="Plug_dom_sf"/>
</dbReference>
<dbReference type="Pfam" id="PF00593">
    <property type="entry name" value="TonB_dep_Rec_b-barrel"/>
    <property type="match status" value="1"/>
</dbReference>
<keyword evidence="8 11" id="KW-0472">Membrane</keyword>
<comment type="caution">
    <text evidence="16">The sequence shown here is derived from an EMBL/GenBank/DDBJ whole genome shotgun (WGS) entry which is preliminary data.</text>
</comment>
<evidence type="ECO:0000256" key="3">
    <source>
        <dbReference type="ARBA" id="ARBA00022448"/>
    </source>
</evidence>
<feature type="domain" description="TonB-dependent receptor plug" evidence="15">
    <location>
        <begin position="65"/>
        <end position="174"/>
    </location>
</feature>
<keyword evidence="3 11" id="KW-0813">Transport</keyword>